<evidence type="ECO:0000256" key="1">
    <source>
        <dbReference type="ARBA" id="ARBA00022475"/>
    </source>
</evidence>
<comment type="subcellular location">
    <subcellularLocation>
        <location evidence="7">Cell membrane</location>
    </subcellularLocation>
    <subcellularLocation>
        <location evidence="7">Bacterial flagellum basal body</location>
    </subcellularLocation>
</comment>
<evidence type="ECO:0000256" key="6">
    <source>
        <dbReference type="ARBA" id="ARBA00037937"/>
    </source>
</evidence>
<evidence type="ECO:0000256" key="3">
    <source>
        <dbReference type="ARBA" id="ARBA00022989"/>
    </source>
</evidence>
<dbReference type="Proteomes" id="UP000254848">
    <property type="component" value="Unassembled WGS sequence"/>
</dbReference>
<keyword evidence="3 7" id="KW-1133">Transmembrane helix</keyword>
<dbReference type="RefSeq" id="WP_115456573.1">
    <property type="nucleotide sequence ID" value="NZ_QRAP01000001.1"/>
</dbReference>
<protein>
    <recommendedName>
        <fullName evidence="7">Flagellar protein</fullName>
    </recommendedName>
</protein>
<evidence type="ECO:0000313" key="9">
    <source>
        <dbReference type="Proteomes" id="UP000254848"/>
    </source>
</evidence>
<keyword evidence="1 7" id="KW-1003">Cell membrane</keyword>
<proteinExistence type="inferred from homology"/>
<evidence type="ECO:0000256" key="5">
    <source>
        <dbReference type="ARBA" id="ARBA00023143"/>
    </source>
</evidence>
<keyword evidence="4 7" id="KW-0472">Membrane</keyword>
<dbReference type="OrthoDB" id="6897726at2"/>
<keyword evidence="2 7" id="KW-0812">Transmembrane</keyword>
<evidence type="ECO:0000256" key="7">
    <source>
        <dbReference type="RuleBase" id="RU362064"/>
    </source>
</evidence>
<sequence length="131" mass="14171">MKGTATVVQSGETPLPAGSVLTQVSSVLAGIVLLILVIAWLARRVGLTPKTRSSLLNVRASCSLGARERIVVVEVDQRYLVLGVTSQTITHLHTFTPEALPQTQEETERPDFPQALKRVLAQKFGVRGEKA</sequence>
<comment type="similarity">
    <text evidence="6 7">Belongs to the FliO/MopB family.</text>
</comment>
<name>A0A370R2X8_9GAMM</name>
<dbReference type="GO" id="GO:0005886">
    <property type="term" value="C:plasma membrane"/>
    <property type="evidence" value="ECO:0007669"/>
    <property type="project" value="UniProtKB-SubCell"/>
</dbReference>
<evidence type="ECO:0000313" key="8">
    <source>
        <dbReference type="EMBL" id="RDK96784.1"/>
    </source>
</evidence>
<dbReference type="EMBL" id="QRAP01000001">
    <property type="protein sequence ID" value="RDK96784.1"/>
    <property type="molecule type" value="Genomic_DNA"/>
</dbReference>
<dbReference type="GO" id="GO:0044781">
    <property type="term" value="P:bacterial-type flagellum organization"/>
    <property type="evidence" value="ECO:0007669"/>
    <property type="project" value="UniProtKB-UniRule"/>
</dbReference>
<accession>A0A370R2X8</accession>
<reference evidence="8 9" key="1">
    <citation type="submission" date="2018-07" db="EMBL/GenBank/DDBJ databases">
        <title>Genomic Encyclopedia of Type Strains, Phase IV (KMG-IV): sequencing the most valuable type-strain genomes for metagenomic binning, comparative biology and taxonomic classification.</title>
        <authorList>
            <person name="Goeker M."/>
        </authorList>
    </citation>
    <scope>NUCLEOTIDE SEQUENCE [LARGE SCALE GENOMIC DNA]</scope>
    <source>
        <strain evidence="8 9">DSM 103736</strain>
    </source>
</reference>
<dbReference type="GO" id="GO:0009425">
    <property type="term" value="C:bacterial-type flagellum basal body"/>
    <property type="evidence" value="ECO:0007669"/>
    <property type="project" value="UniProtKB-SubCell"/>
</dbReference>
<evidence type="ECO:0000256" key="4">
    <source>
        <dbReference type="ARBA" id="ARBA00023136"/>
    </source>
</evidence>
<dbReference type="InterPro" id="IPR052205">
    <property type="entry name" value="FliO/MopB"/>
</dbReference>
<dbReference type="AlphaFoldDB" id="A0A370R2X8"/>
<dbReference type="NCBIfam" id="TIGR03500">
    <property type="entry name" value="FliO_TIGR"/>
    <property type="match status" value="1"/>
</dbReference>
<dbReference type="Pfam" id="PF04347">
    <property type="entry name" value="FliO"/>
    <property type="match status" value="1"/>
</dbReference>
<organism evidence="8 9">
    <name type="scientific">Enterobacillus tribolii</name>
    <dbReference type="NCBI Taxonomy" id="1487935"/>
    <lineage>
        <taxon>Bacteria</taxon>
        <taxon>Pseudomonadati</taxon>
        <taxon>Pseudomonadota</taxon>
        <taxon>Gammaproteobacteria</taxon>
        <taxon>Enterobacterales</taxon>
        <taxon>Hafniaceae</taxon>
        <taxon>Enterobacillus</taxon>
    </lineage>
</organism>
<evidence type="ECO:0000256" key="2">
    <source>
        <dbReference type="ARBA" id="ARBA00022692"/>
    </source>
</evidence>
<keyword evidence="9" id="KW-1185">Reference proteome</keyword>
<keyword evidence="5 7" id="KW-0975">Bacterial flagellum</keyword>
<keyword evidence="8" id="KW-0969">Cilium</keyword>
<feature type="transmembrane region" description="Helical" evidence="7">
    <location>
        <begin position="20"/>
        <end position="42"/>
    </location>
</feature>
<dbReference type="PANTHER" id="PTHR38766">
    <property type="entry name" value="FLAGELLAR PROTEIN FLIO"/>
    <property type="match status" value="1"/>
</dbReference>
<dbReference type="InterPro" id="IPR022781">
    <property type="entry name" value="Flagellar_biosynth_FliO"/>
</dbReference>
<keyword evidence="8" id="KW-0966">Cell projection</keyword>
<comment type="caution">
    <text evidence="8">The sequence shown here is derived from an EMBL/GenBank/DDBJ whole genome shotgun (WGS) entry which is preliminary data.</text>
</comment>
<keyword evidence="8" id="KW-0282">Flagellum</keyword>
<dbReference type="PANTHER" id="PTHR38766:SF1">
    <property type="entry name" value="FLAGELLAR PROTEIN FLIO"/>
    <property type="match status" value="1"/>
</dbReference>
<gene>
    <name evidence="8" type="ORF">C8D90_101220</name>
</gene>